<dbReference type="InterPro" id="IPR025101">
    <property type="entry name" value="DUF4012"/>
</dbReference>
<protein>
    <recommendedName>
        <fullName evidence="4">DUF4012 domain-containing protein</fullName>
    </recommendedName>
</protein>
<evidence type="ECO:0000313" key="3">
    <source>
        <dbReference type="Proteomes" id="UP000176996"/>
    </source>
</evidence>
<keyword evidence="1" id="KW-0812">Transmembrane</keyword>
<keyword evidence="1" id="KW-0472">Membrane</keyword>
<dbReference type="Pfam" id="PF13196">
    <property type="entry name" value="DUF4012"/>
    <property type="match status" value="1"/>
</dbReference>
<accession>A0A1F6BTA5</accession>
<gene>
    <name evidence="2" type="ORF">A3A21_00695</name>
</gene>
<name>A0A1F6BTA5_9BACT</name>
<organism evidence="2 3">
    <name type="scientific">Candidatus Jorgensenbacteria bacterium RIFCSPLOWO2_01_FULL_45_25b</name>
    <dbReference type="NCBI Taxonomy" id="1798471"/>
    <lineage>
        <taxon>Bacteria</taxon>
        <taxon>Candidatus Joergenseniibacteriota</taxon>
    </lineage>
</organism>
<dbReference type="Proteomes" id="UP000176996">
    <property type="component" value="Unassembled WGS sequence"/>
</dbReference>
<dbReference type="EMBL" id="MFKK01000032">
    <property type="protein sequence ID" value="OGG40161.1"/>
    <property type="molecule type" value="Genomic_DNA"/>
</dbReference>
<evidence type="ECO:0008006" key="4">
    <source>
        <dbReference type="Google" id="ProtNLM"/>
    </source>
</evidence>
<keyword evidence="1" id="KW-1133">Transmembrane helix</keyword>
<evidence type="ECO:0000256" key="1">
    <source>
        <dbReference type="SAM" id="Phobius"/>
    </source>
</evidence>
<reference evidence="2 3" key="1">
    <citation type="journal article" date="2016" name="Nat. Commun.">
        <title>Thousands of microbial genomes shed light on interconnected biogeochemical processes in an aquifer system.</title>
        <authorList>
            <person name="Anantharaman K."/>
            <person name="Brown C.T."/>
            <person name="Hug L.A."/>
            <person name="Sharon I."/>
            <person name="Castelle C.J."/>
            <person name="Probst A.J."/>
            <person name="Thomas B.C."/>
            <person name="Singh A."/>
            <person name="Wilkins M.J."/>
            <person name="Karaoz U."/>
            <person name="Brodie E.L."/>
            <person name="Williams K.H."/>
            <person name="Hubbard S.S."/>
            <person name="Banfield J.F."/>
        </authorList>
    </citation>
    <scope>NUCLEOTIDE SEQUENCE [LARGE SCALE GENOMIC DNA]</scope>
</reference>
<sequence length="752" mass="84270">MKEVPKYNVEDVLVDVKRPGFESIKLGRRETVLAPLESLTARNGEKKRAKERDVSLSLTGFAPLESLTARNGEKKRAKERDVSLSLTGFAKEGIVIEKSKRAGRGWWIGGGTMFAVVFLIVAVGMIGLQSVKKTAAEKGERVASNILSSVDSLKNLNPQQAEQALLENEYELKDISGLINGGGGILKSLGSIFPALNSGMNLVSGVSNLNDGFLELTKYIGELQTQGFTYFQKDGKRLVQILKSTKSLVEGMATEAATIKNTTSRLGSVSNSFKKFDGLLGATYLKQVSELHDWTSALESLIKLLDSKEERRILVMFQNPSEMRPSGGFLGSYGEIIVGEGEMKKLEVQDIYWPDHPKNFTRKIIPPEPLQGITDSWGARDGNWFFDFPTSAKTVSELLESSKLYKDQGVTFDGVIAINTHVLESILRAVGPIEIPEYKLVIDEQNFLAELQREVEEGKDKKEGKNPKKILSTVAPTIIERLNSLDEKKREELVGEIGEHIKKKDIMISMKDGELAGFLKKRGIDGSVYDLPYNFWGSYIAVVGANIASGKSDIFIDEKISGRIDVSSDGSSFVNLSVEKTHKGQNEKDYWYRSENKSYMQIFTNQNSSLINMEGAWDKKLPQRLSYEALGYEKNKTLEEIEKTEVYINDMKSKVSEQFGKTVFASWFRVSPGKTVVLELKYQTKGEKNFNIEEKKPYILVFEKQSGSRAIINIKITAPLGYIWRESNEPVYVFEREYPDAREIVELHLIKN</sequence>
<feature type="transmembrane region" description="Helical" evidence="1">
    <location>
        <begin position="106"/>
        <end position="128"/>
    </location>
</feature>
<dbReference type="AlphaFoldDB" id="A0A1F6BTA5"/>
<evidence type="ECO:0000313" key="2">
    <source>
        <dbReference type="EMBL" id="OGG40161.1"/>
    </source>
</evidence>
<comment type="caution">
    <text evidence="2">The sequence shown here is derived from an EMBL/GenBank/DDBJ whole genome shotgun (WGS) entry which is preliminary data.</text>
</comment>
<dbReference type="STRING" id="1798471.A3A21_00695"/>
<proteinExistence type="predicted"/>